<keyword evidence="2" id="KW-0813">Transport</keyword>
<dbReference type="InterPro" id="IPR027417">
    <property type="entry name" value="P-loop_NTPase"/>
</dbReference>
<accession>A0ABV1Y679</accession>
<keyword evidence="4 7" id="KW-0067">ATP-binding</keyword>
<evidence type="ECO:0000256" key="4">
    <source>
        <dbReference type="ARBA" id="ARBA00022840"/>
    </source>
</evidence>
<dbReference type="Gene3D" id="3.40.50.300">
    <property type="entry name" value="P-loop containing nucleotide triphosphate hydrolases"/>
    <property type="match status" value="1"/>
</dbReference>
<dbReference type="InterPro" id="IPR003439">
    <property type="entry name" value="ABC_transporter-like_ATP-bd"/>
</dbReference>
<sequence length="306" mass="32623">MESEERSAAQQVGLDRVGVRYGRRTALREVSLSLGRGVTGLLGPNGAGKTTLLRTLATASTPDTGTLSVLGLDPLTPTGRQALRRRLGYLPQNPGLPSHFTAYDFIDYVGILKEISDRQARRTEARRVLAEVGLTADRGRRIRKLSGGMRQRVGLAAAIVGDPELLILDEPTVGLDPEQRLRFRELIAGLGEGRTVLLSTHQTEDVAALCHKVVVLDHGTVRFQGTPAELALLARGRVWSSGERAPGALAAWRTGVGTFRNIGVPPTGASLVEPTIEDGYLLLLDGDGDGDRNGDGDGDRTPADAA</sequence>
<dbReference type="SUPFAM" id="SSF52540">
    <property type="entry name" value="P-loop containing nucleoside triphosphate hydrolases"/>
    <property type="match status" value="1"/>
</dbReference>
<evidence type="ECO:0000256" key="2">
    <source>
        <dbReference type="ARBA" id="ARBA00022448"/>
    </source>
</evidence>
<reference evidence="7 8" key="1">
    <citation type="submission" date="2024-06" db="EMBL/GenBank/DDBJ databases">
        <title>The Natural Products Discovery Center: Release of the First 8490 Sequenced Strains for Exploring Actinobacteria Biosynthetic Diversity.</title>
        <authorList>
            <person name="Kalkreuter E."/>
            <person name="Kautsar S.A."/>
            <person name="Yang D."/>
            <person name="Bader C.D."/>
            <person name="Teijaro C.N."/>
            <person name="Fluegel L."/>
            <person name="Davis C.M."/>
            <person name="Simpson J.R."/>
            <person name="Lauterbach L."/>
            <person name="Steele A.D."/>
            <person name="Gui C."/>
            <person name="Meng S."/>
            <person name="Li G."/>
            <person name="Viehrig K."/>
            <person name="Ye F."/>
            <person name="Su P."/>
            <person name="Kiefer A.F."/>
            <person name="Nichols A."/>
            <person name="Cepeda A.J."/>
            <person name="Yan W."/>
            <person name="Fan B."/>
            <person name="Jiang Y."/>
            <person name="Adhikari A."/>
            <person name="Zheng C.-J."/>
            <person name="Schuster L."/>
            <person name="Cowan T.M."/>
            <person name="Smanski M.J."/>
            <person name="Chevrette M.G."/>
            <person name="De Carvalho L.P.S."/>
            <person name="Shen B."/>
        </authorList>
    </citation>
    <scope>NUCLEOTIDE SEQUENCE [LARGE SCALE GENOMIC DNA]</scope>
    <source>
        <strain evidence="7 8">NPDC000155</strain>
    </source>
</reference>
<dbReference type="PROSITE" id="PS50893">
    <property type="entry name" value="ABC_TRANSPORTER_2"/>
    <property type="match status" value="1"/>
</dbReference>
<dbReference type="PROSITE" id="PS00211">
    <property type="entry name" value="ABC_TRANSPORTER_1"/>
    <property type="match status" value="1"/>
</dbReference>
<keyword evidence="8" id="KW-1185">Reference proteome</keyword>
<dbReference type="GO" id="GO:0005524">
    <property type="term" value="F:ATP binding"/>
    <property type="evidence" value="ECO:0007669"/>
    <property type="project" value="UniProtKB-KW"/>
</dbReference>
<organism evidence="7 8">
    <name type="scientific">Streptomyces lanatus</name>
    <dbReference type="NCBI Taxonomy" id="66900"/>
    <lineage>
        <taxon>Bacteria</taxon>
        <taxon>Bacillati</taxon>
        <taxon>Actinomycetota</taxon>
        <taxon>Actinomycetes</taxon>
        <taxon>Kitasatosporales</taxon>
        <taxon>Streptomycetaceae</taxon>
        <taxon>Streptomyces</taxon>
    </lineage>
</organism>
<comment type="caution">
    <text evidence="7">The sequence shown here is derived from an EMBL/GenBank/DDBJ whole genome shotgun (WGS) entry which is preliminary data.</text>
</comment>
<gene>
    <name evidence="7" type="ORF">ABT384_43040</name>
</gene>
<evidence type="ECO:0000259" key="6">
    <source>
        <dbReference type="PROSITE" id="PS50893"/>
    </source>
</evidence>
<dbReference type="EMBL" id="JBEPFB010000032">
    <property type="protein sequence ID" value="MER7379381.1"/>
    <property type="molecule type" value="Genomic_DNA"/>
</dbReference>
<proteinExistence type="inferred from homology"/>
<evidence type="ECO:0000256" key="3">
    <source>
        <dbReference type="ARBA" id="ARBA00022741"/>
    </source>
</evidence>
<feature type="compositionally biased region" description="Basic and acidic residues" evidence="5">
    <location>
        <begin position="289"/>
        <end position="306"/>
    </location>
</feature>
<name>A0ABV1Y679_9ACTN</name>
<dbReference type="InterPro" id="IPR017871">
    <property type="entry name" value="ABC_transporter-like_CS"/>
</dbReference>
<dbReference type="PANTHER" id="PTHR43335:SF2">
    <property type="entry name" value="ABC TRANSPORTER, ATP-BINDING PROTEIN"/>
    <property type="match status" value="1"/>
</dbReference>
<evidence type="ECO:0000313" key="7">
    <source>
        <dbReference type="EMBL" id="MER7379381.1"/>
    </source>
</evidence>
<feature type="domain" description="ABC transporter" evidence="6">
    <location>
        <begin position="12"/>
        <end position="243"/>
    </location>
</feature>
<evidence type="ECO:0000256" key="1">
    <source>
        <dbReference type="ARBA" id="ARBA00005417"/>
    </source>
</evidence>
<dbReference type="PANTHER" id="PTHR43335">
    <property type="entry name" value="ABC TRANSPORTER, ATP-BINDING PROTEIN"/>
    <property type="match status" value="1"/>
</dbReference>
<dbReference type="Proteomes" id="UP001486207">
    <property type="component" value="Unassembled WGS sequence"/>
</dbReference>
<dbReference type="InterPro" id="IPR003593">
    <property type="entry name" value="AAA+_ATPase"/>
</dbReference>
<comment type="similarity">
    <text evidence="1">Belongs to the ABC transporter superfamily.</text>
</comment>
<dbReference type="RefSeq" id="WP_190075932.1">
    <property type="nucleotide sequence ID" value="NZ_BNBM01000030.1"/>
</dbReference>
<dbReference type="Pfam" id="PF00005">
    <property type="entry name" value="ABC_tran"/>
    <property type="match status" value="1"/>
</dbReference>
<evidence type="ECO:0000313" key="8">
    <source>
        <dbReference type="Proteomes" id="UP001486207"/>
    </source>
</evidence>
<evidence type="ECO:0000256" key="5">
    <source>
        <dbReference type="SAM" id="MobiDB-lite"/>
    </source>
</evidence>
<protein>
    <submittedName>
        <fullName evidence="7">ABC transporter ATP-binding protein</fullName>
    </submittedName>
</protein>
<keyword evidence="3" id="KW-0547">Nucleotide-binding</keyword>
<dbReference type="SMART" id="SM00382">
    <property type="entry name" value="AAA"/>
    <property type="match status" value="1"/>
</dbReference>
<dbReference type="CDD" id="cd03264">
    <property type="entry name" value="ABC_drug_resistance_like"/>
    <property type="match status" value="1"/>
</dbReference>
<feature type="region of interest" description="Disordered" evidence="5">
    <location>
        <begin position="287"/>
        <end position="306"/>
    </location>
</feature>